<dbReference type="EMBL" id="CAJDYZ010003925">
    <property type="protein sequence ID" value="CAD1470701.1"/>
    <property type="molecule type" value="Genomic_DNA"/>
</dbReference>
<organism evidence="1 2">
    <name type="scientific">Heterotrigona itama</name>
    <dbReference type="NCBI Taxonomy" id="395501"/>
    <lineage>
        <taxon>Eukaryota</taxon>
        <taxon>Metazoa</taxon>
        <taxon>Ecdysozoa</taxon>
        <taxon>Arthropoda</taxon>
        <taxon>Hexapoda</taxon>
        <taxon>Insecta</taxon>
        <taxon>Pterygota</taxon>
        <taxon>Neoptera</taxon>
        <taxon>Endopterygota</taxon>
        <taxon>Hymenoptera</taxon>
        <taxon>Apocrita</taxon>
        <taxon>Aculeata</taxon>
        <taxon>Apoidea</taxon>
        <taxon>Anthophila</taxon>
        <taxon>Apidae</taxon>
        <taxon>Heterotrigona</taxon>
    </lineage>
</organism>
<dbReference type="Proteomes" id="UP000752696">
    <property type="component" value="Unassembled WGS sequence"/>
</dbReference>
<feature type="non-terminal residue" evidence="1">
    <location>
        <position position="1"/>
    </location>
</feature>
<protein>
    <submittedName>
        <fullName evidence="1">Uncharacterized protein</fullName>
    </submittedName>
</protein>
<evidence type="ECO:0000313" key="1">
    <source>
        <dbReference type="EMBL" id="CAD1470701.1"/>
    </source>
</evidence>
<reference evidence="1" key="1">
    <citation type="submission" date="2020-07" db="EMBL/GenBank/DDBJ databases">
        <authorList>
            <person name="Nazaruddin N."/>
        </authorList>
    </citation>
    <scope>NUCLEOTIDE SEQUENCE</scope>
</reference>
<dbReference type="OrthoDB" id="6138985at2759"/>
<dbReference type="AlphaFoldDB" id="A0A6V7H274"/>
<proteinExistence type="predicted"/>
<gene>
    <name evidence="1" type="ORF">MHI_LOCUS200483</name>
</gene>
<keyword evidence="2" id="KW-1185">Reference proteome</keyword>
<name>A0A6V7H274_9HYME</name>
<evidence type="ECO:0000313" key="2">
    <source>
        <dbReference type="Proteomes" id="UP000752696"/>
    </source>
</evidence>
<sequence>EIVELEIYQNPDVPERFKNQNKAWRNPHRWQPLLVTGSRKLVVPYDLFLRMKRNFLRG</sequence>
<comment type="caution">
    <text evidence="1">The sequence shown here is derived from an EMBL/GenBank/DDBJ whole genome shotgun (WGS) entry which is preliminary data.</text>
</comment>
<accession>A0A6V7H274</accession>